<dbReference type="AlphaFoldDB" id="K0SNE3"/>
<evidence type="ECO:0000313" key="1">
    <source>
        <dbReference type="EMBL" id="EJK67768.1"/>
    </source>
</evidence>
<comment type="caution">
    <text evidence="1">The sequence shown here is derived from an EMBL/GenBank/DDBJ whole genome shotgun (WGS) entry which is preliminary data.</text>
</comment>
<evidence type="ECO:0000313" key="2">
    <source>
        <dbReference type="Proteomes" id="UP000266841"/>
    </source>
</evidence>
<reference evidence="1 2" key="1">
    <citation type="journal article" date="2012" name="Genome Biol.">
        <title>Genome and low-iron response of an oceanic diatom adapted to chronic iron limitation.</title>
        <authorList>
            <person name="Lommer M."/>
            <person name="Specht M."/>
            <person name="Roy A.S."/>
            <person name="Kraemer L."/>
            <person name="Andreson R."/>
            <person name="Gutowska M.A."/>
            <person name="Wolf J."/>
            <person name="Bergner S.V."/>
            <person name="Schilhabel M.B."/>
            <person name="Klostermeier U.C."/>
            <person name="Beiko R.G."/>
            <person name="Rosenstiel P."/>
            <person name="Hippler M."/>
            <person name="Laroche J."/>
        </authorList>
    </citation>
    <scope>NUCLEOTIDE SEQUENCE [LARGE SCALE GENOMIC DNA]</scope>
    <source>
        <strain evidence="1 2">CCMP1005</strain>
    </source>
</reference>
<proteinExistence type="predicted"/>
<gene>
    <name evidence="1" type="ORF">THAOC_11157</name>
</gene>
<dbReference type="EMBL" id="AGNL01012656">
    <property type="protein sequence ID" value="EJK67768.1"/>
    <property type="molecule type" value="Genomic_DNA"/>
</dbReference>
<protein>
    <submittedName>
        <fullName evidence="1">Uncharacterized protein</fullName>
    </submittedName>
</protein>
<accession>K0SNE3</accession>
<organism evidence="1 2">
    <name type="scientific">Thalassiosira oceanica</name>
    <name type="common">Marine diatom</name>
    <dbReference type="NCBI Taxonomy" id="159749"/>
    <lineage>
        <taxon>Eukaryota</taxon>
        <taxon>Sar</taxon>
        <taxon>Stramenopiles</taxon>
        <taxon>Ochrophyta</taxon>
        <taxon>Bacillariophyta</taxon>
        <taxon>Coscinodiscophyceae</taxon>
        <taxon>Thalassiosirophycidae</taxon>
        <taxon>Thalassiosirales</taxon>
        <taxon>Thalassiosiraceae</taxon>
        <taxon>Thalassiosira</taxon>
    </lineage>
</organism>
<keyword evidence="2" id="KW-1185">Reference proteome</keyword>
<sequence>MSNLKSDFFQIWAFPLSCFLLTIARKIEQGLHSFLKHDEKVSTSILIQAAIQRRCGWESNSIERNDRLQRVEIHLHPIRGLPIGKRRPIPGSMGFSSTRKGGNPAVPVHKYIFHFGELVHVSKVWTPTRHKKSLHLQKKFCNSIVDFFT</sequence>
<dbReference type="Proteomes" id="UP000266841">
    <property type="component" value="Unassembled WGS sequence"/>
</dbReference>
<name>K0SNE3_THAOC</name>